<dbReference type="EMBL" id="WKEU01000062">
    <property type="protein sequence ID" value="MCF5064262.1"/>
    <property type="molecule type" value="Genomic_DNA"/>
</dbReference>
<sequence length="498" mass="55041">MKTSQISPLISVLRHDLLSFVDDQGSIRQHCNSRGLESQLMLVLLRRMQMLPQVQGNLARFLNRYKKRHALNELERHLVMPSAADATRASAVEHFTAERKKWMFSTYFALIHGTPYLSKNQIVELEYHHQASWVCLTMCAIKIINAYGANEPLLISDQDRHFLLDQLTHGSATPVWEGHLSAHLLGLLALQTFAPAHPLLMSGTRVILAWRNPDGGLPFITQMTIYLTAFAGVALSTTGKRSQKVRQMADYLAAEQAWDGAWPYSEHVRQTDIDSTCLALECLQRVDPARHALSLQRGRDYLASMANPDGGFSTYRRNQPSEATMTANVIIALAPAGPKYAGVLRCALAFLAAVQHADGTFERSWSLSETFAIARVTSAVHQAARYAKADLAETVQGKSMAYLLRAQNRDGGWGQVSGQRSDVISSAHALSALCCLDNAQALRRAVGYLKRQGGKHARFQAPPDQAAPRPIPYQFPVLAQIFVLNALGEVAKTVTYAS</sequence>
<keyword evidence="1" id="KW-0677">Repeat</keyword>
<dbReference type="Pfam" id="PF00432">
    <property type="entry name" value="Prenyltrans"/>
    <property type="match status" value="1"/>
</dbReference>
<dbReference type="GO" id="GO:0003824">
    <property type="term" value="F:catalytic activity"/>
    <property type="evidence" value="ECO:0007669"/>
    <property type="project" value="InterPro"/>
</dbReference>
<organism evidence="3 4">
    <name type="scientific">Pseudomonas syringae</name>
    <dbReference type="NCBI Taxonomy" id="317"/>
    <lineage>
        <taxon>Bacteria</taxon>
        <taxon>Pseudomonadati</taxon>
        <taxon>Pseudomonadota</taxon>
        <taxon>Gammaproteobacteria</taxon>
        <taxon>Pseudomonadales</taxon>
        <taxon>Pseudomonadaceae</taxon>
        <taxon>Pseudomonas</taxon>
    </lineage>
</organism>
<comment type="caution">
    <text evidence="3">The sequence shown here is derived from an EMBL/GenBank/DDBJ whole genome shotgun (WGS) entry which is preliminary data.</text>
</comment>
<dbReference type="AlphaFoldDB" id="A0A9Q3X7Y6"/>
<accession>A0A9Q3X7Y6</accession>
<dbReference type="Gene3D" id="1.50.10.20">
    <property type="match status" value="2"/>
</dbReference>
<dbReference type="CDD" id="cd00688">
    <property type="entry name" value="ISOPREN_C2_like"/>
    <property type="match status" value="1"/>
</dbReference>
<evidence type="ECO:0000256" key="1">
    <source>
        <dbReference type="ARBA" id="ARBA00022737"/>
    </source>
</evidence>
<evidence type="ECO:0000313" key="4">
    <source>
        <dbReference type="Proteomes" id="UP000814207"/>
    </source>
</evidence>
<feature type="domain" description="Prenyltransferase alpha-alpha toroid" evidence="2">
    <location>
        <begin position="279"/>
        <end position="444"/>
    </location>
</feature>
<name>A0A9Q3X7Y6_PSESX</name>
<proteinExistence type="predicted"/>
<evidence type="ECO:0000313" key="3">
    <source>
        <dbReference type="EMBL" id="MCF5064262.1"/>
    </source>
</evidence>
<dbReference type="SUPFAM" id="SSF48239">
    <property type="entry name" value="Terpenoid cyclases/Protein prenyltransferases"/>
    <property type="match status" value="1"/>
</dbReference>
<dbReference type="InterPro" id="IPR001330">
    <property type="entry name" value="Prenyltrans"/>
</dbReference>
<evidence type="ECO:0000259" key="2">
    <source>
        <dbReference type="Pfam" id="PF00432"/>
    </source>
</evidence>
<dbReference type="InterPro" id="IPR008930">
    <property type="entry name" value="Terpenoid_cyclase/PrenylTrfase"/>
</dbReference>
<protein>
    <recommendedName>
        <fullName evidence="2">Prenyltransferase alpha-alpha toroid domain-containing protein</fullName>
    </recommendedName>
</protein>
<dbReference type="Proteomes" id="UP000814207">
    <property type="component" value="Unassembled WGS sequence"/>
</dbReference>
<reference evidence="3" key="1">
    <citation type="submission" date="2019-11" db="EMBL/GenBank/DDBJ databases">
        <title>Epiphytic Pseudomonas syringae from cherry orchards.</title>
        <authorList>
            <person name="Hulin M.T."/>
        </authorList>
    </citation>
    <scope>NUCLEOTIDE SEQUENCE</scope>
    <source>
        <strain evidence="3">PA-6-9A</strain>
    </source>
</reference>
<gene>
    <name evidence="3" type="ORF">GIW73_15090</name>
</gene>